<sequence>MPLSQLPYWRLSGFYFFYFACLGILVPYWSLYLKWEGFSPSQIGELTAILMGSRIIAPNIWGWLADHYGRRMRIVRLASFATIIVFAAIFVDQSYLGVALILMLFSFFWNASLPQVEVTTLQHLGEHSHHYSKIRLWGSIGFIVIVMVLGNLLEHFEPKIIPIALLISITGIWLFSLTVPESSNTADHSTISLKAILKRPSVIAFLLICLLMQASHGPYYTFYTIYLEQYGYSSSLIGQLWALGVMSEVIIFLVMHRWLPKFGLRNVFMVSLLLTSLRWLLIAIFPQNLPVLIVAQFLHAASYGSFHASAIAWVHRHFIGKTQGRGQALYSSASFGVGGVIGSLFSGYLWDSPGAAWTFLIASILSLLGFIIAYRWLKETEQIHT</sequence>
<dbReference type="RefSeq" id="WP_177207341.1">
    <property type="nucleotide sequence ID" value="NZ_FOSH01000022.1"/>
</dbReference>
<feature type="domain" description="Major facilitator superfamily (MFS) profile" evidence="9">
    <location>
        <begin position="143"/>
        <end position="385"/>
    </location>
</feature>
<protein>
    <submittedName>
        <fullName evidence="10">MFS transporter, PPP family, 3-phenylpropionic acid transporter</fullName>
    </submittedName>
</protein>
<dbReference type="CDD" id="cd17335">
    <property type="entry name" value="MFS_MFSD6"/>
    <property type="match status" value="1"/>
</dbReference>
<keyword evidence="3" id="KW-1003">Cell membrane</keyword>
<evidence type="ECO:0000256" key="4">
    <source>
        <dbReference type="ARBA" id="ARBA00022519"/>
    </source>
</evidence>
<dbReference type="PANTHER" id="PTHR23522:SF10">
    <property type="entry name" value="3-PHENYLPROPIONIC ACID TRANSPORTER-RELATED"/>
    <property type="match status" value="1"/>
</dbReference>
<dbReference type="GO" id="GO:0015528">
    <property type="term" value="F:lactose:proton symporter activity"/>
    <property type="evidence" value="ECO:0007669"/>
    <property type="project" value="TreeGrafter"/>
</dbReference>
<feature type="transmembrane region" description="Helical" evidence="8">
    <location>
        <begin position="236"/>
        <end position="255"/>
    </location>
</feature>
<organism evidence="10 11">
    <name type="scientific">Methylophaga sulfidovorans</name>
    <dbReference type="NCBI Taxonomy" id="45496"/>
    <lineage>
        <taxon>Bacteria</taxon>
        <taxon>Pseudomonadati</taxon>
        <taxon>Pseudomonadota</taxon>
        <taxon>Gammaproteobacteria</taxon>
        <taxon>Thiotrichales</taxon>
        <taxon>Piscirickettsiaceae</taxon>
        <taxon>Methylophaga</taxon>
    </lineage>
</organism>
<gene>
    <name evidence="10" type="ORF">SAMN04488079_12219</name>
</gene>
<evidence type="ECO:0000259" key="9">
    <source>
        <dbReference type="PROSITE" id="PS50850"/>
    </source>
</evidence>
<evidence type="ECO:0000256" key="3">
    <source>
        <dbReference type="ARBA" id="ARBA00022475"/>
    </source>
</evidence>
<dbReference type="PANTHER" id="PTHR23522">
    <property type="entry name" value="BLL5896 PROTEIN"/>
    <property type="match status" value="1"/>
</dbReference>
<evidence type="ECO:0000256" key="6">
    <source>
        <dbReference type="ARBA" id="ARBA00022989"/>
    </source>
</evidence>
<keyword evidence="11" id="KW-1185">Reference proteome</keyword>
<dbReference type="Gene3D" id="1.20.1250.20">
    <property type="entry name" value="MFS general substrate transporter like domains"/>
    <property type="match status" value="2"/>
</dbReference>
<dbReference type="InterPro" id="IPR024989">
    <property type="entry name" value="MFS_assoc_dom"/>
</dbReference>
<feature type="transmembrane region" description="Helical" evidence="8">
    <location>
        <begin position="267"/>
        <end position="285"/>
    </location>
</feature>
<dbReference type="InterPro" id="IPR036259">
    <property type="entry name" value="MFS_trans_sf"/>
</dbReference>
<dbReference type="NCBIfam" id="NF037955">
    <property type="entry name" value="mfs"/>
    <property type="match status" value="1"/>
</dbReference>
<keyword evidence="7 8" id="KW-0472">Membrane</keyword>
<dbReference type="EMBL" id="FOSH01000022">
    <property type="protein sequence ID" value="SFK73358.1"/>
    <property type="molecule type" value="Genomic_DNA"/>
</dbReference>
<feature type="transmembrane region" description="Helical" evidence="8">
    <location>
        <begin position="356"/>
        <end position="377"/>
    </location>
</feature>
<accession>A0A1I4BX35</accession>
<keyword evidence="2" id="KW-0813">Transport</keyword>
<keyword evidence="6 8" id="KW-1133">Transmembrane helix</keyword>
<name>A0A1I4BX35_9GAMM</name>
<dbReference type="SUPFAM" id="SSF103473">
    <property type="entry name" value="MFS general substrate transporter"/>
    <property type="match status" value="1"/>
</dbReference>
<reference evidence="11" key="1">
    <citation type="submission" date="2016-10" db="EMBL/GenBank/DDBJ databases">
        <authorList>
            <person name="Varghese N."/>
            <person name="Submissions S."/>
        </authorList>
    </citation>
    <scope>NUCLEOTIDE SEQUENCE [LARGE SCALE GENOMIC DNA]</scope>
    <source>
        <strain evidence="11">DSM 11578</strain>
    </source>
</reference>
<feature type="transmembrane region" description="Helical" evidence="8">
    <location>
        <begin position="134"/>
        <end position="153"/>
    </location>
</feature>
<evidence type="ECO:0000256" key="2">
    <source>
        <dbReference type="ARBA" id="ARBA00022448"/>
    </source>
</evidence>
<evidence type="ECO:0000256" key="1">
    <source>
        <dbReference type="ARBA" id="ARBA00004429"/>
    </source>
</evidence>
<dbReference type="AlphaFoldDB" id="A0A1I4BX35"/>
<feature type="transmembrane region" description="Helical" evidence="8">
    <location>
        <begin position="159"/>
        <end position="179"/>
    </location>
</feature>
<dbReference type="Proteomes" id="UP000198924">
    <property type="component" value="Unassembled WGS sequence"/>
</dbReference>
<dbReference type="PIRSF" id="PIRSF004925">
    <property type="entry name" value="HcaT"/>
    <property type="match status" value="1"/>
</dbReference>
<dbReference type="PROSITE" id="PS50850">
    <property type="entry name" value="MFS"/>
    <property type="match status" value="1"/>
</dbReference>
<dbReference type="InterPro" id="IPR020846">
    <property type="entry name" value="MFS_dom"/>
</dbReference>
<feature type="transmembrane region" description="Helical" evidence="8">
    <location>
        <begin position="291"/>
        <end position="315"/>
    </location>
</feature>
<dbReference type="GO" id="GO:0030395">
    <property type="term" value="F:lactose binding"/>
    <property type="evidence" value="ECO:0007669"/>
    <property type="project" value="TreeGrafter"/>
</dbReference>
<feature type="transmembrane region" description="Helical" evidence="8">
    <location>
        <begin position="200"/>
        <end position="216"/>
    </location>
</feature>
<evidence type="ECO:0000313" key="11">
    <source>
        <dbReference type="Proteomes" id="UP000198924"/>
    </source>
</evidence>
<comment type="subcellular location">
    <subcellularLocation>
        <location evidence="1">Cell inner membrane</location>
        <topology evidence="1">Multi-pass membrane protein</topology>
    </subcellularLocation>
</comment>
<keyword evidence="4" id="KW-0997">Cell inner membrane</keyword>
<dbReference type="STRING" id="45496.SAMN04488079_12219"/>
<feature type="transmembrane region" description="Helical" evidence="8">
    <location>
        <begin position="327"/>
        <end position="350"/>
    </location>
</feature>
<evidence type="ECO:0000313" key="10">
    <source>
        <dbReference type="EMBL" id="SFK73358.1"/>
    </source>
</evidence>
<dbReference type="InterPro" id="IPR026032">
    <property type="entry name" value="HcaT-like"/>
</dbReference>
<evidence type="ECO:0000256" key="8">
    <source>
        <dbReference type="SAM" id="Phobius"/>
    </source>
</evidence>
<evidence type="ECO:0000256" key="7">
    <source>
        <dbReference type="ARBA" id="ARBA00023136"/>
    </source>
</evidence>
<evidence type="ECO:0000256" key="5">
    <source>
        <dbReference type="ARBA" id="ARBA00022692"/>
    </source>
</evidence>
<feature type="transmembrane region" description="Helical" evidence="8">
    <location>
        <begin position="43"/>
        <end position="62"/>
    </location>
</feature>
<feature type="transmembrane region" description="Helical" evidence="8">
    <location>
        <begin position="74"/>
        <end position="90"/>
    </location>
</feature>
<feature type="transmembrane region" description="Helical" evidence="8">
    <location>
        <begin position="12"/>
        <end position="31"/>
    </location>
</feature>
<proteinExistence type="predicted"/>
<feature type="transmembrane region" description="Helical" evidence="8">
    <location>
        <begin position="96"/>
        <end position="113"/>
    </location>
</feature>
<keyword evidence="5 8" id="KW-0812">Transmembrane</keyword>
<dbReference type="Pfam" id="PF12832">
    <property type="entry name" value="MFS_1_like"/>
    <property type="match status" value="1"/>
</dbReference>
<dbReference type="GO" id="GO:0005886">
    <property type="term" value="C:plasma membrane"/>
    <property type="evidence" value="ECO:0007669"/>
    <property type="project" value="UniProtKB-SubCell"/>
</dbReference>